<accession>A0A176VM42</accession>
<dbReference type="Proteomes" id="UP000077202">
    <property type="component" value="Unassembled WGS sequence"/>
</dbReference>
<dbReference type="EMBL" id="LVLJ01003291">
    <property type="protein sequence ID" value="OAE22019.1"/>
    <property type="molecule type" value="Genomic_DNA"/>
</dbReference>
<proteinExistence type="predicted"/>
<name>A0A176VM42_MARPO</name>
<evidence type="ECO:0000256" key="1">
    <source>
        <dbReference type="SAM" id="MobiDB-lite"/>
    </source>
</evidence>
<feature type="compositionally biased region" description="Basic residues" evidence="1">
    <location>
        <begin position="99"/>
        <end position="109"/>
    </location>
</feature>
<feature type="compositionally biased region" description="Basic and acidic residues" evidence="1">
    <location>
        <begin position="118"/>
        <end position="152"/>
    </location>
</feature>
<keyword evidence="3" id="KW-1185">Reference proteome</keyword>
<feature type="compositionally biased region" description="Basic and acidic residues" evidence="1">
    <location>
        <begin position="44"/>
        <end position="56"/>
    </location>
</feature>
<comment type="caution">
    <text evidence="2">The sequence shown here is derived from an EMBL/GenBank/DDBJ whole genome shotgun (WGS) entry which is preliminary data.</text>
</comment>
<evidence type="ECO:0000313" key="3">
    <source>
        <dbReference type="Proteomes" id="UP000077202"/>
    </source>
</evidence>
<protein>
    <submittedName>
        <fullName evidence="2">Uncharacterized protein</fullName>
    </submittedName>
</protein>
<sequence>MAFRRAVRSEPEGIDQKEGRLTFPMYLDRRTAELIKQRRKRSRGRQDSQPRKRQRIDEAVVVEDRLGPTALIEMRSLDFRARLKMKPRRLILKEDSSTKSRRAALRKRHVQEAGPTERAAKEKEKSVGKKPRILEERSMPVEPPRASKKDKDTEEDLVALKGVAVKAVEDVAAAESGLQKVVLPRTSTDTIMLETGEEPSAEETQLPVMGAVDLLSAQVRPLLQYFDQKREKYAEGRTNESYVWTICPQPDTDQSSGGG</sequence>
<feature type="region of interest" description="Disordered" evidence="1">
    <location>
        <begin position="1"/>
        <end position="21"/>
    </location>
</feature>
<organism evidence="2 3">
    <name type="scientific">Marchantia polymorpha subsp. ruderalis</name>
    <dbReference type="NCBI Taxonomy" id="1480154"/>
    <lineage>
        <taxon>Eukaryota</taxon>
        <taxon>Viridiplantae</taxon>
        <taxon>Streptophyta</taxon>
        <taxon>Embryophyta</taxon>
        <taxon>Marchantiophyta</taxon>
        <taxon>Marchantiopsida</taxon>
        <taxon>Marchantiidae</taxon>
        <taxon>Marchantiales</taxon>
        <taxon>Marchantiaceae</taxon>
        <taxon>Marchantia</taxon>
    </lineage>
</organism>
<dbReference type="AlphaFoldDB" id="A0A176VM42"/>
<evidence type="ECO:0000313" key="2">
    <source>
        <dbReference type="EMBL" id="OAE22019.1"/>
    </source>
</evidence>
<feature type="region of interest" description="Disordered" evidence="1">
    <location>
        <begin position="33"/>
        <end position="56"/>
    </location>
</feature>
<feature type="region of interest" description="Disordered" evidence="1">
    <location>
        <begin position="92"/>
        <end position="153"/>
    </location>
</feature>
<feature type="compositionally biased region" description="Basic and acidic residues" evidence="1">
    <location>
        <begin position="7"/>
        <end position="20"/>
    </location>
</feature>
<reference evidence="2" key="1">
    <citation type="submission" date="2016-03" db="EMBL/GenBank/DDBJ databases">
        <title>Mechanisms controlling the formation of the plant cell surface in tip-growing cells are functionally conserved among land plants.</title>
        <authorList>
            <person name="Honkanen S."/>
            <person name="Jones V.A."/>
            <person name="Morieri G."/>
            <person name="Champion C."/>
            <person name="Hetherington A.J."/>
            <person name="Kelly S."/>
            <person name="Saint-Marcoux D."/>
            <person name="Proust H."/>
            <person name="Prescott H."/>
            <person name="Dolan L."/>
        </authorList>
    </citation>
    <scope>NUCLEOTIDE SEQUENCE [LARGE SCALE GENOMIC DNA]</scope>
    <source>
        <tissue evidence="2">Whole gametophyte</tissue>
    </source>
</reference>
<gene>
    <name evidence="2" type="ORF">AXG93_4780s1000</name>
</gene>